<dbReference type="PANTHER" id="PTHR35007">
    <property type="entry name" value="INTEGRAL MEMBRANE PROTEIN-RELATED"/>
    <property type="match status" value="1"/>
</dbReference>
<evidence type="ECO:0000256" key="5">
    <source>
        <dbReference type="ARBA" id="ARBA00023136"/>
    </source>
</evidence>
<feature type="transmembrane region" description="Helical" evidence="6">
    <location>
        <begin position="265"/>
        <end position="287"/>
    </location>
</feature>
<evidence type="ECO:0000259" key="7">
    <source>
        <dbReference type="Pfam" id="PF00482"/>
    </source>
</evidence>
<evidence type="ECO:0000259" key="8">
    <source>
        <dbReference type="Pfam" id="PF19359"/>
    </source>
</evidence>
<keyword evidence="5 6" id="KW-0472">Membrane</keyword>
<dbReference type="Pfam" id="PF19359">
    <property type="entry name" value="DUF5936"/>
    <property type="match status" value="1"/>
</dbReference>
<organism evidence="9 10">
    <name type="scientific">Actinomadura physcomitrii</name>
    <dbReference type="NCBI Taxonomy" id="2650748"/>
    <lineage>
        <taxon>Bacteria</taxon>
        <taxon>Bacillati</taxon>
        <taxon>Actinomycetota</taxon>
        <taxon>Actinomycetes</taxon>
        <taxon>Streptosporangiales</taxon>
        <taxon>Thermomonosporaceae</taxon>
        <taxon>Actinomadura</taxon>
    </lineage>
</organism>
<sequence length="299" mass="31904">MIFVLAAGAGLSVLLGAWGFVLLTGGERVAGSALAASAPPPAARPGRGEVFGLNRLAGRIGRPFGRPLMTALAPWHRRIRERIDAAGRPGGMTVESYARITAGYAVLFGSLGVLLLSAGQVPMGLICLAGIFQNELFLLGRARSRRDEMQRGMPDFLDVLAVTVSAGMGFRHSLARVVESMPGPLADEFTIALRQMELGTSRREAFEDLRRRNRSEMLSQFVTAVLQAEELGAPLATALIDIATDMRRESAQWARRKAQRTTPQVTAVTTALTLPALILVVLGALFYSSGADLGAVLGH</sequence>
<dbReference type="Gene3D" id="1.20.81.30">
    <property type="entry name" value="Type II secretion system (T2SS), domain F"/>
    <property type="match status" value="1"/>
</dbReference>
<comment type="subcellular location">
    <subcellularLocation>
        <location evidence="1">Cell membrane</location>
        <topology evidence="1">Multi-pass membrane protein</topology>
    </subcellularLocation>
</comment>
<evidence type="ECO:0000256" key="3">
    <source>
        <dbReference type="ARBA" id="ARBA00022692"/>
    </source>
</evidence>
<evidence type="ECO:0000256" key="4">
    <source>
        <dbReference type="ARBA" id="ARBA00022989"/>
    </source>
</evidence>
<reference evidence="9" key="1">
    <citation type="submission" date="2019-12" db="EMBL/GenBank/DDBJ databases">
        <title>Actinomadura physcomitrii sp. nov., a novel actinomycete isolated from moss [Physcomitrium sphaericum (Ludw) Fuernr].</title>
        <authorList>
            <person name="Zhuang X."/>
        </authorList>
    </citation>
    <scope>NUCLEOTIDE SEQUENCE [LARGE SCALE GENOMIC DNA]</scope>
    <source>
        <strain evidence="9">LD22</strain>
    </source>
</reference>
<comment type="caution">
    <text evidence="9">The sequence shown here is derived from an EMBL/GenBank/DDBJ whole genome shotgun (WGS) entry which is preliminary data.</text>
</comment>
<keyword evidence="3 6" id="KW-0812">Transmembrane</keyword>
<evidence type="ECO:0000256" key="6">
    <source>
        <dbReference type="SAM" id="Phobius"/>
    </source>
</evidence>
<dbReference type="InterPro" id="IPR042094">
    <property type="entry name" value="T2SS_GspF_sf"/>
</dbReference>
<proteinExistence type="predicted"/>
<evidence type="ECO:0000256" key="2">
    <source>
        <dbReference type="ARBA" id="ARBA00022475"/>
    </source>
</evidence>
<keyword evidence="10" id="KW-1185">Reference proteome</keyword>
<feature type="domain" description="DUF5936" evidence="8">
    <location>
        <begin position="77"/>
        <end position="138"/>
    </location>
</feature>
<evidence type="ECO:0000256" key="1">
    <source>
        <dbReference type="ARBA" id="ARBA00004651"/>
    </source>
</evidence>
<dbReference type="InterPro" id="IPR045980">
    <property type="entry name" value="DUF5936"/>
</dbReference>
<dbReference type="GO" id="GO:0005886">
    <property type="term" value="C:plasma membrane"/>
    <property type="evidence" value="ECO:0007669"/>
    <property type="project" value="UniProtKB-SubCell"/>
</dbReference>
<dbReference type="Pfam" id="PF00482">
    <property type="entry name" value="T2SSF"/>
    <property type="match status" value="1"/>
</dbReference>
<name>A0A6I4MEG0_9ACTN</name>
<protein>
    <submittedName>
        <fullName evidence="9">Type II secretion system (T2SS), F family protein</fullName>
    </submittedName>
</protein>
<evidence type="ECO:0000313" key="9">
    <source>
        <dbReference type="EMBL" id="MWA00596.1"/>
    </source>
</evidence>
<dbReference type="AlphaFoldDB" id="A0A6I4MEG0"/>
<evidence type="ECO:0000313" key="10">
    <source>
        <dbReference type="Proteomes" id="UP000462055"/>
    </source>
</evidence>
<gene>
    <name evidence="9" type="ORF">F8568_009435</name>
</gene>
<dbReference type="PANTHER" id="PTHR35007:SF2">
    <property type="entry name" value="PILUS ASSEMBLE PROTEIN"/>
    <property type="match status" value="1"/>
</dbReference>
<keyword evidence="2" id="KW-1003">Cell membrane</keyword>
<keyword evidence="4 6" id="KW-1133">Transmembrane helix</keyword>
<feature type="transmembrane region" description="Helical" evidence="6">
    <location>
        <begin position="97"/>
        <end position="117"/>
    </location>
</feature>
<dbReference type="RefSeq" id="WP_151593128.1">
    <property type="nucleotide sequence ID" value="NZ_WBMS02000006.1"/>
</dbReference>
<feature type="domain" description="Type II secretion system protein GspF" evidence="7">
    <location>
        <begin position="156"/>
        <end position="282"/>
    </location>
</feature>
<accession>A0A6I4MEG0</accession>
<dbReference type="Proteomes" id="UP000462055">
    <property type="component" value="Unassembled WGS sequence"/>
</dbReference>
<dbReference type="InterPro" id="IPR018076">
    <property type="entry name" value="T2SS_GspF_dom"/>
</dbReference>
<dbReference type="EMBL" id="WBMS02000006">
    <property type="protein sequence ID" value="MWA00596.1"/>
    <property type="molecule type" value="Genomic_DNA"/>
</dbReference>